<dbReference type="KEGG" id="pson:JI735_27555"/>
<name>A0A974PAD3_9BACL</name>
<dbReference type="EMBL" id="CP068595">
    <property type="protein sequence ID" value="QQZ60240.1"/>
    <property type="molecule type" value="Genomic_DNA"/>
</dbReference>
<keyword evidence="3" id="KW-1185">Reference proteome</keyword>
<accession>A0A974PAD3</accession>
<evidence type="ECO:0000313" key="2">
    <source>
        <dbReference type="EMBL" id="QQZ60240.1"/>
    </source>
</evidence>
<keyword evidence="1" id="KW-0732">Signal</keyword>
<feature type="signal peptide" evidence="1">
    <location>
        <begin position="1"/>
        <end position="20"/>
    </location>
</feature>
<reference evidence="2 3" key="1">
    <citation type="submission" date="2021-01" db="EMBL/GenBank/DDBJ databases">
        <title>Whole genome sequence of Paenibacillus sonchi LMG 24727 for comparative genomics.</title>
        <authorList>
            <person name="Lee G."/>
            <person name="Kim M.-J."/>
            <person name="Lim K."/>
            <person name="Shin J.-H."/>
        </authorList>
    </citation>
    <scope>NUCLEOTIDE SEQUENCE [LARGE SCALE GENOMIC DNA]</scope>
    <source>
        <strain evidence="2 3">LMG 24727</strain>
    </source>
</reference>
<organism evidence="2 3">
    <name type="scientific">Paenibacillus sonchi</name>
    <dbReference type="NCBI Taxonomy" id="373687"/>
    <lineage>
        <taxon>Bacteria</taxon>
        <taxon>Bacillati</taxon>
        <taxon>Bacillota</taxon>
        <taxon>Bacilli</taxon>
        <taxon>Bacillales</taxon>
        <taxon>Paenibacillaceae</taxon>
        <taxon>Paenibacillus</taxon>
        <taxon>Paenibacillus sonchi group</taxon>
    </lineage>
</organism>
<evidence type="ECO:0000313" key="3">
    <source>
        <dbReference type="Proteomes" id="UP000595841"/>
    </source>
</evidence>
<dbReference type="AlphaFoldDB" id="A0A974PAD3"/>
<dbReference type="RefSeq" id="WP_202676630.1">
    <property type="nucleotide sequence ID" value="NZ_CP068595.1"/>
</dbReference>
<evidence type="ECO:0000256" key="1">
    <source>
        <dbReference type="SAM" id="SignalP"/>
    </source>
</evidence>
<dbReference type="Proteomes" id="UP000595841">
    <property type="component" value="Chromosome"/>
</dbReference>
<gene>
    <name evidence="2" type="ORF">JI735_27555</name>
</gene>
<sequence length="124" mass="14064">MIIFAGMLFFSFQSSTYAAAIGTQLKVPETGWTRFNDNVIKVYYTGNWVTPALSGYYGGTIKSTADIGSKVMFRFYRTKIRIISDSSSSETHTSKAEIQIDGTKENFHINYVNEGYHLFMKKLD</sequence>
<feature type="chain" id="PRO_5038092342" evidence="1">
    <location>
        <begin position="21"/>
        <end position="124"/>
    </location>
</feature>
<protein>
    <submittedName>
        <fullName evidence="2">Uncharacterized protein</fullName>
    </submittedName>
</protein>
<proteinExistence type="predicted"/>